<keyword evidence="2" id="KW-1185">Reference proteome</keyword>
<evidence type="ECO:0000313" key="2">
    <source>
        <dbReference type="Proteomes" id="UP000822688"/>
    </source>
</evidence>
<evidence type="ECO:0000313" key="1">
    <source>
        <dbReference type="EMBL" id="KAG0568293.1"/>
    </source>
</evidence>
<dbReference type="AlphaFoldDB" id="A0A8T0HA34"/>
<dbReference type="Proteomes" id="UP000822688">
    <property type="component" value="Chromosome 6"/>
</dbReference>
<protein>
    <submittedName>
        <fullName evidence="1">Uncharacterized protein</fullName>
    </submittedName>
</protein>
<proteinExistence type="predicted"/>
<accession>A0A8T0HA34</accession>
<reference evidence="1 2" key="1">
    <citation type="submission" date="2020-06" db="EMBL/GenBank/DDBJ databases">
        <title>WGS assembly of Ceratodon purpureus strain R40.</title>
        <authorList>
            <person name="Carey S.B."/>
            <person name="Jenkins J."/>
            <person name="Shu S."/>
            <person name="Lovell J.T."/>
            <person name="Sreedasyam A."/>
            <person name="Maumus F."/>
            <person name="Tiley G.P."/>
            <person name="Fernandez-Pozo N."/>
            <person name="Barry K."/>
            <person name="Chen C."/>
            <person name="Wang M."/>
            <person name="Lipzen A."/>
            <person name="Daum C."/>
            <person name="Saski C.A."/>
            <person name="Payton A.C."/>
            <person name="Mcbreen J.C."/>
            <person name="Conrad R.E."/>
            <person name="Kollar L.M."/>
            <person name="Olsson S."/>
            <person name="Huttunen S."/>
            <person name="Landis J.B."/>
            <person name="Wickett N.J."/>
            <person name="Johnson M.G."/>
            <person name="Rensing S.A."/>
            <person name="Grimwood J."/>
            <person name="Schmutz J."/>
            <person name="Mcdaniel S.F."/>
        </authorList>
    </citation>
    <scope>NUCLEOTIDE SEQUENCE [LARGE SCALE GENOMIC DNA]</scope>
    <source>
        <strain evidence="1 2">R40</strain>
    </source>
</reference>
<dbReference type="EMBL" id="CM026427">
    <property type="protein sequence ID" value="KAG0568293.1"/>
    <property type="molecule type" value="Genomic_DNA"/>
</dbReference>
<name>A0A8T0HA34_CERPU</name>
<sequence length="99" mass="11182">MEVAPKYLDPHQTPWITILAFRNNFQSNHFCSSLVSVVATSINCKGHNLGMYQAHKNQQTPNCPSFAFADLVMGTMSRSKIYSKSYYMLCDVHTGIFIS</sequence>
<gene>
    <name evidence="1" type="ORF">KC19_6G010100</name>
</gene>
<comment type="caution">
    <text evidence="1">The sequence shown here is derived from an EMBL/GenBank/DDBJ whole genome shotgun (WGS) entry which is preliminary data.</text>
</comment>
<organism evidence="1 2">
    <name type="scientific">Ceratodon purpureus</name>
    <name type="common">Fire moss</name>
    <name type="synonym">Dicranum purpureum</name>
    <dbReference type="NCBI Taxonomy" id="3225"/>
    <lineage>
        <taxon>Eukaryota</taxon>
        <taxon>Viridiplantae</taxon>
        <taxon>Streptophyta</taxon>
        <taxon>Embryophyta</taxon>
        <taxon>Bryophyta</taxon>
        <taxon>Bryophytina</taxon>
        <taxon>Bryopsida</taxon>
        <taxon>Dicranidae</taxon>
        <taxon>Pseudoditrichales</taxon>
        <taxon>Ditrichaceae</taxon>
        <taxon>Ceratodon</taxon>
    </lineage>
</organism>